<name>M1F3E7_9CAUD</name>
<evidence type="ECO:0000313" key="2">
    <source>
        <dbReference type="Proteomes" id="UP000011829"/>
    </source>
</evidence>
<gene>
    <name evidence="1" type="ORF">CR9_011</name>
</gene>
<reference evidence="1 2" key="1">
    <citation type="submission" date="2012-02" db="EMBL/GenBank/DDBJ databases">
        <title>Complete Genome Sequence of Cronobacter sakazakii Bacteriophage CR9.</title>
        <authorList>
            <person name="Shin H."/>
            <person name="Lee J.-H."/>
            <person name="Kim Y."/>
            <person name="Ryu S."/>
        </authorList>
    </citation>
    <scope>NUCLEOTIDE SEQUENCE [LARGE SCALE GENOMIC DNA]</scope>
</reference>
<dbReference type="KEGG" id="vg:18562853"/>
<sequence length="175" mass="20039">MTDEQVIEVVRMLLGGITTEEISDATILFFWTKWKLTYDLDNNPEKIPLALYNTVVDCVRWLIVQEVSSGASSIRERFEKIGDETISIKGGSSWESWKDFLDWLELNPDYVDPSLGFNQSLVIIGGVRKDEFFRVKNNPNSVNGFMEQGVYPTPAIPKQSAWPCSQARRSPWMVR</sequence>
<dbReference type="EMBL" id="JQ691611">
    <property type="protein sequence ID" value="AFH20895.1"/>
    <property type="molecule type" value="Genomic_DNA"/>
</dbReference>
<dbReference type="OrthoDB" id="10579at10239"/>
<dbReference type="GeneID" id="18562853"/>
<dbReference type="InterPro" id="IPR058761">
    <property type="entry name" value="PhiTE_adapter-like"/>
</dbReference>
<dbReference type="RefSeq" id="YP_009014973.1">
    <property type="nucleotide sequence ID" value="NC_023717.1"/>
</dbReference>
<dbReference type="Proteomes" id="UP000011829">
    <property type="component" value="Segment"/>
</dbReference>
<keyword evidence="2" id="KW-1185">Reference proteome</keyword>
<accession>M1F3E7</accession>
<evidence type="ECO:0000313" key="1">
    <source>
        <dbReference type="EMBL" id="AFH20895.1"/>
    </source>
</evidence>
<organism evidence="1 2">
    <name type="scientific">Cronobacter phage CR9</name>
    <dbReference type="NCBI Taxonomy" id="1162290"/>
    <lineage>
        <taxon>Viruses</taxon>
        <taxon>Duplodnaviria</taxon>
        <taxon>Heunggongvirae</taxon>
        <taxon>Uroviricota</taxon>
        <taxon>Caudoviricetes</taxon>
        <taxon>Vequintavirinae</taxon>
        <taxon>Certrevirus</taxon>
        <taxon>Certrevirus CR9</taxon>
    </lineage>
</organism>
<proteinExistence type="predicted"/>
<dbReference type="Pfam" id="PF26075">
    <property type="entry name" value="Phage_Adaptor_PhiTE"/>
    <property type="match status" value="1"/>
</dbReference>
<protein>
    <submittedName>
        <fullName evidence="1">Uncharacterized protein</fullName>
    </submittedName>
</protein>